<keyword evidence="4" id="KW-1185">Reference proteome</keyword>
<dbReference type="STRING" id="1157962.A0A250X5K6"/>
<dbReference type="InterPro" id="IPR036249">
    <property type="entry name" value="Thioredoxin-like_sf"/>
</dbReference>
<dbReference type="Proteomes" id="UP000232323">
    <property type="component" value="Unassembled WGS sequence"/>
</dbReference>
<evidence type="ECO:0000259" key="1">
    <source>
        <dbReference type="PROSITE" id="PS50404"/>
    </source>
</evidence>
<evidence type="ECO:0000313" key="4">
    <source>
        <dbReference type="Proteomes" id="UP000232323"/>
    </source>
</evidence>
<dbReference type="Gene3D" id="1.20.1050.10">
    <property type="match status" value="1"/>
</dbReference>
<dbReference type="GO" id="GO:0004364">
    <property type="term" value="F:glutathione transferase activity"/>
    <property type="evidence" value="ECO:0007669"/>
    <property type="project" value="TreeGrafter"/>
</dbReference>
<dbReference type="InterPro" id="IPR050213">
    <property type="entry name" value="GST_superfamily"/>
</dbReference>
<dbReference type="InterPro" id="IPR036282">
    <property type="entry name" value="Glutathione-S-Trfase_C_sf"/>
</dbReference>
<dbReference type="InterPro" id="IPR004046">
    <property type="entry name" value="GST_C"/>
</dbReference>
<dbReference type="PROSITE" id="PS50405">
    <property type="entry name" value="GST_CTER"/>
    <property type="match status" value="1"/>
</dbReference>
<dbReference type="SUPFAM" id="SSF47616">
    <property type="entry name" value="GST C-terminal domain-like"/>
    <property type="match status" value="1"/>
</dbReference>
<dbReference type="EMBL" id="BEGY01000032">
    <property type="protein sequence ID" value="GAX78361.1"/>
    <property type="molecule type" value="Genomic_DNA"/>
</dbReference>
<evidence type="ECO:0000259" key="2">
    <source>
        <dbReference type="PROSITE" id="PS50405"/>
    </source>
</evidence>
<dbReference type="GO" id="GO:0006749">
    <property type="term" value="P:glutathione metabolic process"/>
    <property type="evidence" value="ECO:0007669"/>
    <property type="project" value="TreeGrafter"/>
</dbReference>
<comment type="caution">
    <text evidence="3">The sequence shown here is derived from an EMBL/GenBank/DDBJ whole genome shotgun (WGS) entry which is preliminary data.</text>
</comment>
<dbReference type="Gene3D" id="3.40.30.10">
    <property type="entry name" value="Glutaredoxin"/>
    <property type="match status" value="1"/>
</dbReference>
<dbReference type="InterPro" id="IPR004045">
    <property type="entry name" value="Glutathione_S-Trfase_N"/>
</dbReference>
<dbReference type="Pfam" id="PF02798">
    <property type="entry name" value="GST_N"/>
    <property type="match status" value="1"/>
</dbReference>
<proteinExistence type="predicted"/>
<dbReference type="SUPFAM" id="SSF52833">
    <property type="entry name" value="Thioredoxin-like"/>
    <property type="match status" value="1"/>
</dbReference>
<dbReference type="Pfam" id="PF14497">
    <property type="entry name" value="GST_C_3"/>
    <property type="match status" value="1"/>
</dbReference>
<reference evidence="3 4" key="1">
    <citation type="submission" date="2017-08" db="EMBL/GenBank/DDBJ databases">
        <title>Acidophilic green algal genome provides insights into adaptation to an acidic environment.</title>
        <authorList>
            <person name="Hirooka S."/>
            <person name="Hirose Y."/>
            <person name="Kanesaki Y."/>
            <person name="Higuchi S."/>
            <person name="Fujiwara T."/>
            <person name="Onuma R."/>
            <person name="Era A."/>
            <person name="Ohbayashi R."/>
            <person name="Uzuka A."/>
            <person name="Nozaki H."/>
            <person name="Yoshikawa H."/>
            <person name="Miyagishima S.Y."/>
        </authorList>
    </citation>
    <scope>NUCLEOTIDE SEQUENCE [LARGE SCALE GENOMIC DNA]</scope>
    <source>
        <strain evidence="3 4">NIES-2499</strain>
    </source>
</reference>
<evidence type="ECO:0000313" key="3">
    <source>
        <dbReference type="EMBL" id="GAX78361.1"/>
    </source>
</evidence>
<accession>A0A250X5K6</accession>
<evidence type="ECO:0008006" key="5">
    <source>
        <dbReference type="Google" id="ProtNLM"/>
    </source>
</evidence>
<dbReference type="OrthoDB" id="414243at2759"/>
<dbReference type="SFLD" id="SFLDS00019">
    <property type="entry name" value="Glutathione_Transferase_(cytos"/>
    <property type="match status" value="1"/>
</dbReference>
<feature type="domain" description="GST C-terminal" evidence="2">
    <location>
        <begin position="86"/>
        <end position="205"/>
    </location>
</feature>
<feature type="domain" description="GST N-terminal" evidence="1">
    <location>
        <begin position="1"/>
        <end position="82"/>
    </location>
</feature>
<dbReference type="SFLD" id="SFLDG01205">
    <property type="entry name" value="AMPS.1"/>
    <property type="match status" value="1"/>
</dbReference>
<dbReference type="CDD" id="cd03039">
    <property type="entry name" value="GST_N_Sigma_like"/>
    <property type="match status" value="1"/>
</dbReference>
<dbReference type="SFLD" id="SFLDG00363">
    <property type="entry name" value="AMPS_(cytGST):_Alpha-__Mu-__Pi"/>
    <property type="match status" value="1"/>
</dbReference>
<name>A0A250X5K6_9CHLO</name>
<dbReference type="PANTHER" id="PTHR11571">
    <property type="entry name" value="GLUTATHIONE S-TRANSFERASE"/>
    <property type="match status" value="1"/>
</dbReference>
<protein>
    <recommendedName>
        <fullName evidence="5">Glutathione transferase</fullName>
    </recommendedName>
</protein>
<dbReference type="AlphaFoldDB" id="A0A250X5K6"/>
<sequence>MPLKLYYLPLRARAEATRLVLNYGGIPYEDVSVEFGKWPELKADAAICPLGQLPSLEMNDGTVICQSGAILRYAARLANLIPSSPEGLAEAEMIQEITQEMNDINPIVCYFDYQSDVYKSKHDAYFNALPKWLSVAQRVLGDHPFFGRGTGPSFADFALFHIVDMTLLVQPKALDEYSKLMAWFKSIQALPAVKAYLEKRPAKGVAGSGKPGSLMAMP</sequence>
<organism evidence="3 4">
    <name type="scientific">Chlamydomonas eustigma</name>
    <dbReference type="NCBI Taxonomy" id="1157962"/>
    <lineage>
        <taxon>Eukaryota</taxon>
        <taxon>Viridiplantae</taxon>
        <taxon>Chlorophyta</taxon>
        <taxon>core chlorophytes</taxon>
        <taxon>Chlorophyceae</taxon>
        <taxon>CS clade</taxon>
        <taxon>Chlamydomonadales</taxon>
        <taxon>Chlamydomonadaceae</taxon>
        <taxon>Chlamydomonas</taxon>
    </lineage>
</organism>
<dbReference type="PROSITE" id="PS50404">
    <property type="entry name" value="GST_NTER"/>
    <property type="match status" value="1"/>
</dbReference>
<dbReference type="InterPro" id="IPR040079">
    <property type="entry name" value="Glutathione_S-Trfase"/>
</dbReference>
<gene>
    <name evidence="3" type="ORF">CEUSTIGMA_g5803.t1</name>
</gene>
<dbReference type="InterPro" id="IPR010987">
    <property type="entry name" value="Glutathione-S-Trfase_C-like"/>
</dbReference>